<dbReference type="Proteomes" id="UP000095767">
    <property type="component" value="Unassembled WGS sequence"/>
</dbReference>
<reference evidence="2 3" key="1">
    <citation type="submission" date="2016-09" db="EMBL/GenBank/DDBJ databases">
        <title>The draft genome of Dichanthelium oligosanthes: A C3 panicoid grass species.</title>
        <authorList>
            <person name="Studer A.J."/>
            <person name="Schnable J.C."/>
            <person name="Brutnell T.P."/>
        </authorList>
    </citation>
    <scope>NUCLEOTIDE SEQUENCE [LARGE SCALE GENOMIC DNA]</scope>
    <source>
        <strain evidence="3">cv. Kellogg 1175</strain>
        <tissue evidence="2">Leaf</tissue>
    </source>
</reference>
<proteinExistence type="predicted"/>
<name>A0A1E5WLU7_9POAL</name>
<feature type="region of interest" description="Disordered" evidence="1">
    <location>
        <begin position="43"/>
        <end position="84"/>
    </location>
</feature>
<evidence type="ECO:0000313" key="3">
    <source>
        <dbReference type="Proteomes" id="UP000095767"/>
    </source>
</evidence>
<feature type="region of interest" description="Disordered" evidence="1">
    <location>
        <begin position="107"/>
        <end position="132"/>
    </location>
</feature>
<organism evidence="2 3">
    <name type="scientific">Dichanthelium oligosanthes</name>
    <dbReference type="NCBI Taxonomy" id="888268"/>
    <lineage>
        <taxon>Eukaryota</taxon>
        <taxon>Viridiplantae</taxon>
        <taxon>Streptophyta</taxon>
        <taxon>Embryophyta</taxon>
        <taxon>Tracheophyta</taxon>
        <taxon>Spermatophyta</taxon>
        <taxon>Magnoliopsida</taxon>
        <taxon>Liliopsida</taxon>
        <taxon>Poales</taxon>
        <taxon>Poaceae</taxon>
        <taxon>PACMAD clade</taxon>
        <taxon>Panicoideae</taxon>
        <taxon>Panicodae</taxon>
        <taxon>Paniceae</taxon>
        <taxon>Dichantheliinae</taxon>
        <taxon>Dichanthelium</taxon>
    </lineage>
</organism>
<evidence type="ECO:0000313" key="2">
    <source>
        <dbReference type="EMBL" id="OEL38110.1"/>
    </source>
</evidence>
<evidence type="ECO:0000256" key="1">
    <source>
        <dbReference type="SAM" id="MobiDB-lite"/>
    </source>
</evidence>
<dbReference type="EMBL" id="LWDX02002971">
    <property type="protein sequence ID" value="OEL38110.1"/>
    <property type="molecule type" value="Genomic_DNA"/>
</dbReference>
<protein>
    <submittedName>
        <fullName evidence="2">Uncharacterized protein</fullName>
    </submittedName>
</protein>
<sequence>MDQNATLPTLPEAAVCTICLDPVAAPEGARSVASLRNSELEPISCRSNSEPMPFYHHTAGGEGDPTADLSNNVGTGIGTEPRNSGMEQCFLDILPMVDLANRTTNPFGFEVPRNDGSNQRRSTPYALSLPNP</sequence>
<dbReference type="AlphaFoldDB" id="A0A1E5WLU7"/>
<gene>
    <name evidence="2" type="ORF">BAE44_0000871</name>
</gene>
<keyword evidence="3" id="KW-1185">Reference proteome</keyword>
<accession>A0A1E5WLU7</accession>
<dbReference type="OrthoDB" id="10600806at2759"/>
<comment type="caution">
    <text evidence="2">The sequence shown here is derived from an EMBL/GenBank/DDBJ whole genome shotgun (WGS) entry which is preliminary data.</text>
</comment>